<evidence type="ECO:0000256" key="2">
    <source>
        <dbReference type="SAM" id="Phobius"/>
    </source>
</evidence>
<dbReference type="SUPFAM" id="SSF110997">
    <property type="entry name" value="Sporulation related repeat"/>
    <property type="match status" value="1"/>
</dbReference>
<feature type="compositionally biased region" description="Pro residues" evidence="1">
    <location>
        <begin position="141"/>
        <end position="153"/>
    </location>
</feature>
<feature type="compositionally biased region" description="Pro residues" evidence="1">
    <location>
        <begin position="195"/>
        <end position="233"/>
    </location>
</feature>
<feature type="compositionally biased region" description="Pro residues" evidence="1">
    <location>
        <begin position="168"/>
        <end position="186"/>
    </location>
</feature>
<name>A0A918XRN0_9PROT</name>
<reference evidence="4" key="1">
    <citation type="journal article" date="2014" name="Int. J. Syst. Evol. Microbiol.">
        <title>Complete genome sequence of Corynebacterium casei LMG S-19264T (=DSM 44701T), isolated from a smear-ripened cheese.</title>
        <authorList>
            <consortium name="US DOE Joint Genome Institute (JGI-PGF)"/>
            <person name="Walter F."/>
            <person name="Albersmeier A."/>
            <person name="Kalinowski J."/>
            <person name="Ruckert C."/>
        </authorList>
    </citation>
    <scope>NUCLEOTIDE SEQUENCE</scope>
    <source>
        <strain evidence="4">KCTC 42651</strain>
    </source>
</reference>
<feature type="transmembrane region" description="Helical" evidence="2">
    <location>
        <begin position="33"/>
        <end position="54"/>
    </location>
</feature>
<feature type="compositionally biased region" description="Pro residues" evidence="1">
    <location>
        <begin position="113"/>
        <end position="128"/>
    </location>
</feature>
<evidence type="ECO:0000259" key="3">
    <source>
        <dbReference type="PROSITE" id="PS51724"/>
    </source>
</evidence>
<feature type="region of interest" description="Disordered" evidence="1">
    <location>
        <begin position="104"/>
        <end position="238"/>
    </location>
</feature>
<dbReference type="Gene3D" id="3.30.70.1070">
    <property type="entry name" value="Sporulation related repeat"/>
    <property type="match status" value="1"/>
</dbReference>
<comment type="caution">
    <text evidence="4">The sequence shown here is derived from an EMBL/GenBank/DDBJ whole genome shotgun (WGS) entry which is preliminary data.</text>
</comment>
<dbReference type="InterPro" id="IPR036680">
    <property type="entry name" value="SPOR-like_sf"/>
</dbReference>
<dbReference type="Proteomes" id="UP000630353">
    <property type="component" value="Unassembled WGS sequence"/>
</dbReference>
<feature type="domain" description="SPOR" evidence="3">
    <location>
        <begin position="233"/>
        <end position="318"/>
    </location>
</feature>
<sequence>MSDGRDEELHADRSFRPGPPPELREPPQRRSRALGVFVATFALAAFAAVVWYAYDQGLQRGSEATAPLIKADPTPTKVRPAQPGGLQVPNQDKLVYEAMRPGEAEGPKVERLLPPPEKPVDPPAPPPQTAAAAAPSAEASVPPPPPPPPPPPAAAESGIPPARIVAPAPAPRIPTPEPAAPEPAAPEPAAEAKPEPAPPPPTAPAPTPVAEPKPAPAPAPSAPAPSAPAPAPKAAPGNFRIQVGALREQAAAEAEWKRVQRRFPDELSGLEHRIQRVDLGPGKGVFYRIQSTGVSEAAAGAICTSLKAKAQPCIVVKP</sequence>
<keyword evidence="2" id="KW-1133">Transmembrane helix</keyword>
<evidence type="ECO:0000313" key="5">
    <source>
        <dbReference type="Proteomes" id="UP000630353"/>
    </source>
</evidence>
<evidence type="ECO:0000256" key="1">
    <source>
        <dbReference type="SAM" id="MobiDB-lite"/>
    </source>
</evidence>
<gene>
    <name evidence="4" type="ORF">GCM10017083_19130</name>
</gene>
<organism evidence="4 5">
    <name type="scientific">Thalassobaculum fulvum</name>
    <dbReference type="NCBI Taxonomy" id="1633335"/>
    <lineage>
        <taxon>Bacteria</taxon>
        <taxon>Pseudomonadati</taxon>
        <taxon>Pseudomonadota</taxon>
        <taxon>Alphaproteobacteria</taxon>
        <taxon>Rhodospirillales</taxon>
        <taxon>Thalassobaculaceae</taxon>
        <taxon>Thalassobaculum</taxon>
    </lineage>
</organism>
<reference evidence="4" key="2">
    <citation type="submission" date="2020-09" db="EMBL/GenBank/DDBJ databases">
        <authorList>
            <person name="Sun Q."/>
            <person name="Kim S."/>
        </authorList>
    </citation>
    <scope>NUCLEOTIDE SEQUENCE</scope>
    <source>
        <strain evidence="4">KCTC 42651</strain>
    </source>
</reference>
<feature type="compositionally biased region" description="Low complexity" evidence="1">
    <location>
        <begin position="129"/>
        <end position="140"/>
    </location>
</feature>
<keyword evidence="5" id="KW-1185">Reference proteome</keyword>
<keyword evidence="2" id="KW-0472">Membrane</keyword>
<keyword evidence="2" id="KW-0812">Transmembrane</keyword>
<proteinExistence type="predicted"/>
<dbReference type="PROSITE" id="PS51724">
    <property type="entry name" value="SPOR"/>
    <property type="match status" value="1"/>
</dbReference>
<accession>A0A918XRN0</accession>
<feature type="region of interest" description="Disordered" evidence="1">
    <location>
        <begin position="66"/>
        <end position="90"/>
    </location>
</feature>
<dbReference type="PRINTS" id="PR01217">
    <property type="entry name" value="PRICHEXTENSN"/>
</dbReference>
<dbReference type="InterPro" id="IPR007730">
    <property type="entry name" value="SPOR-like_dom"/>
</dbReference>
<evidence type="ECO:0000313" key="4">
    <source>
        <dbReference type="EMBL" id="GHD48263.1"/>
    </source>
</evidence>
<feature type="region of interest" description="Disordered" evidence="1">
    <location>
        <begin position="1"/>
        <end position="29"/>
    </location>
</feature>
<dbReference type="GO" id="GO:0042834">
    <property type="term" value="F:peptidoglycan binding"/>
    <property type="evidence" value="ECO:0007669"/>
    <property type="project" value="InterPro"/>
</dbReference>
<dbReference type="RefSeq" id="WP_189988776.1">
    <property type="nucleotide sequence ID" value="NZ_BMZS01000004.1"/>
</dbReference>
<dbReference type="EMBL" id="BMZS01000004">
    <property type="protein sequence ID" value="GHD48263.1"/>
    <property type="molecule type" value="Genomic_DNA"/>
</dbReference>
<feature type="compositionally biased region" description="Low complexity" evidence="1">
    <location>
        <begin position="154"/>
        <end position="167"/>
    </location>
</feature>
<dbReference type="AlphaFoldDB" id="A0A918XRN0"/>
<protein>
    <recommendedName>
        <fullName evidence="3">SPOR domain-containing protein</fullName>
    </recommendedName>
</protein>
<dbReference type="Pfam" id="PF05036">
    <property type="entry name" value="SPOR"/>
    <property type="match status" value="1"/>
</dbReference>